<accession>H6N7F2</accession>
<evidence type="ECO:0000313" key="2">
    <source>
        <dbReference type="Proteomes" id="UP000009135"/>
    </source>
</evidence>
<sequence>MSRAIVASLVGIGGIGGGLGAYKLYSSSKEKTISTSTIADRLRAEKFSPLGTNSTDEANWTKIKEAYEKVKSDQTKVFSESGELKDLCRTALAKLETDSDYLKAKKWCVVPISLSSHLDKLGFKSLSSQDNDQNPDKTKWENIVTEHKKSENQDKRISDLGDLNTDGWKTIMKKCKEIGEKQNYDDEFTNNFEKYKKWCSEKKAN</sequence>
<name>H6N7F2_MYCHN</name>
<organism evidence="1 2">
    <name type="scientific">Mycoplasma haemocanis (strain Illinois)</name>
    <dbReference type="NCBI Taxonomy" id="1111676"/>
    <lineage>
        <taxon>Bacteria</taxon>
        <taxon>Bacillati</taxon>
        <taxon>Mycoplasmatota</taxon>
        <taxon>Mollicutes</taxon>
        <taxon>Mycoplasmataceae</taxon>
        <taxon>Mycoplasma</taxon>
    </lineage>
</organism>
<dbReference type="HOGENOM" id="CLU_098620_3_0_14"/>
<evidence type="ECO:0000313" key="1">
    <source>
        <dbReference type="EMBL" id="AEW45574.1"/>
    </source>
</evidence>
<proteinExistence type="predicted"/>
<dbReference type="EMBL" id="CP003199">
    <property type="protein sequence ID" value="AEW45574.1"/>
    <property type="molecule type" value="Genomic_DNA"/>
</dbReference>
<dbReference type="Proteomes" id="UP000009135">
    <property type="component" value="Chromosome"/>
</dbReference>
<dbReference type="AlphaFoldDB" id="H6N7F2"/>
<dbReference type="STRING" id="1111676.MHC_03570"/>
<dbReference type="KEGG" id="mhe:MHC_03570"/>
<reference evidence="1 2" key="1">
    <citation type="journal article" date="2012" name="J. Bacteriol.">
        <title>Complete genome sequence of Mycoplasma haemocanis strain Illinois.</title>
        <authorList>
            <person name="do Nascimento N.C."/>
            <person name="Guimaraes A.M."/>
            <person name="Santos A.P."/>
            <person name="Sanmiguel P.J."/>
            <person name="Messick J.B."/>
        </authorList>
    </citation>
    <scope>NUCLEOTIDE SEQUENCE [LARGE SCALE GENOMIC DNA]</scope>
    <source>
        <strain evidence="1 2">Illinois</strain>
    </source>
</reference>
<gene>
    <name evidence="1" type="ordered locus">MHC_03570</name>
</gene>
<keyword evidence="2" id="KW-1185">Reference proteome</keyword>
<dbReference type="OrthoDB" id="9832029at2"/>
<protein>
    <submittedName>
        <fullName evidence="1">Uncharacterized protein</fullName>
    </submittedName>
</protein>